<comment type="similarity">
    <text evidence="1">Belongs to the type-B carboxylesterase/lipase family.</text>
</comment>
<gene>
    <name evidence="6" type="ORF">SCHPADRAFT_940432</name>
</gene>
<dbReference type="InParanoid" id="A0A0H2RVI6"/>
<organism evidence="6 7">
    <name type="scientific">Schizopora paradoxa</name>
    <dbReference type="NCBI Taxonomy" id="27342"/>
    <lineage>
        <taxon>Eukaryota</taxon>
        <taxon>Fungi</taxon>
        <taxon>Dikarya</taxon>
        <taxon>Basidiomycota</taxon>
        <taxon>Agaricomycotina</taxon>
        <taxon>Agaricomycetes</taxon>
        <taxon>Hymenochaetales</taxon>
        <taxon>Schizoporaceae</taxon>
        <taxon>Schizopora</taxon>
    </lineage>
</organism>
<feature type="domain" description="Carboxylesterase type B" evidence="5">
    <location>
        <begin position="593"/>
        <end position="956"/>
    </location>
</feature>
<evidence type="ECO:0000256" key="2">
    <source>
        <dbReference type="ARBA" id="ARBA00010515"/>
    </source>
</evidence>
<evidence type="ECO:0000313" key="6">
    <source>
        <dbReference type="EMBL" id="KLO13408.1"/>
    </source>
</evidence>
<feature type="signal peptide" evidence="4">
    <location>
        <begin position="1"/>
        <end position="23"/>
    </location>
</feature>
<dbReference type="ESTHER" id="9homo-a0a0h2rvi6.1">
    <property type="family name" value="Fungal_carboxylesterase_lipase"/>
</dbReference>
<dbReference type="Proteomes" id="UP000053477">
    <property type="component" value="Unassembled WGS sequence"/>
</dbReference>
<accession>A0A0H2RVI6</accession>
<dbReference type="Gene3D" id="3.40.50.1820">
    <property type="entry name" value="alpha/beta hydrolase"/>
    <property type="match status" value="2"/>
</dbReference>
<evidence type="ECO:0000256" key="1">
    <source>
        <dbReference type="ARBA" id="ARBA00005964"/>
    </source>
</evidence>
<dbReference type="AlphaFoldDB" id="A0A0H2RVI6"/>
<evidence type="ECO:0000313" key="7">
    <source>
        <dbReference type="Proteomes" id="UP000053477"/>
    </source>
</evidence>
<reference evidence="6 7" key="1">
    <citation type="submission" date="2015-04" db="EMBL/GenBank/DDBJ databases">
        <title>Complete genome sequence of Schizopora paradoxa KUC8140, a cosmopolitan wood degrader in East Asia.</title>
        <authorList>
            <consortium name="DOE Joint Genome Institute"/>
            <person name="Min B."/>
            <person name="Park H."/>
            <person name="Jang Y."/>
            <person name="Kim J.-J."/>
            <person name="Kim K.H."/>
            <person name="Pangilinan J."/>
            <person name="Lipzen A."/>
            <person name="Riley R."/>
            <person name="Grigoriev I.V."/>
            <person name="Spatafora J.W."/>
            <person name="Choi I.-G."/>
        </authorList>
    </citation>
    <scope>NUCLEOTIDE SEQUENCE [LARGE SCALE GENOMIC DNA]</scope>
    <source>
        <strain evidence="6 7">KUC8140</strain>
    </source>
</reference>
<dbReference type="GO" id="GO:0016787">
    <property type="term" value="F:hydrolase activity"/>
    <property type="evidence" value="ECO:0007669"/>
    <property type="project" value="UniProtKB-KW"/>
</dbReference>
<evidence type="ECO:0000256" key="4">
    <source>
        <dbReference type="SAM" id="SignalP"/>
    </source>
</evidence>
<feature type="domain" description="Carboxylesterase type B" evidence="5">
    <location>
        <begin position="40"/>
        <end position="491"/>
    </location>
</feature>
<sequence>MVLLKSSLTCILTLLSTSFAANATQVVDLGYAKYQATLDASANVTNFLGIRYAAPPVGKLRFQAPKPPLVQPGIQMANVQPVGCPQAGTGDLSTNPFRGLKKRQSSGEIEDCLMLNVHVPGTVNPRAKMPVIFFIHGGGYEAGTTAGESGADLIREAGGGIVAVEAEYRLGIFGFLAGEEIKKNGALNAGLLDQNAVLEWIQKFIHLFGGDPEQVTIWGESAGAGSVLQHLVAHRGNTQPPLFHRAMTSSTFLPNQYNFNDPVPEFLFSETARLAGCANVTNTFDCLIAVPPAQLQDINVEVCGNGFSGTFLLVPVVDGEFIVERPITTLSTGRLNSKTILMVENTDEGSPFVNVNVTAQLTLQQYVTALMPQFNSAQIDLITNLYKGLGSTVFEQASLVMGDSIFVCPTYTLLNSFQGTAHKGMFAIPPATHGFDVQFYFPGNNTPAFANPQFDASFAGAFTAVIKFGDPNIHPVSNVITPNWPVFKAGNPGIEMRFNRTEGGQPDIRTFTTDPQQVARCDGNASWSVVLLFPQEHSSWDEVDRKSIRLPAAPRCAFMNDQWGRSKLTWNAVGLHHVLQYDILNRLPARLRKLRFQAPQPPLVQQGIQLANTQPAGCPEAGEGVLITNPFRGLQKKRKRQQNTEIEDCLMLNVHVSGPINSKARMPVVFFIHGGGYEALSTAGMSGADLVKEAGGGIVAVETEYRLGVFGFLPGAEVKKKGALNAGILDQQAALQWIQKFIHLFGGDASRVTIWGESAGAGSVLQHLVAHGGNTQPPLFHQAMTSSTFLPNQYNFDDPVPEFLYNEAVRLAGCTNSTDTFECLVNLNAGELEGINVAMCENGFSDTFLLVPVVDGEFIVERPVETILKGRLNARTLLAVTNSDEGFIFVNSTFTGEMTVEQYVAGLMPQFSQAQVQLVADMYKNIGLETVFDQADKIMGESIFVCPTYTLLNAFQGTARKGLFAIPPGTHGSDVGFYFPGNGVPAFPNPQFDASFAGAFTGVVKFGDPNFHPVPNVITPEWPVFRAGFPGVEMLFNRTEDFQPDIRTFSTDPKLLARCEVWKSLAPFIPQ</sequence>
<dbReference type="InterPro" id="IPR002168">
    <property type="entry name" value="Lipase_GDXG_HIS_AS"/>
</dbReference>
<evidence type="ECO:0000256" key="3">
    <source>
        <dbReference type="ARBA" id="ARBA00022801"/>
    </source>
</evidence>
<dbReference type="InterPro" id="IPR029058">
    <property type="entry name" value="AB_hydrolase_fold"/>
</dbReference>
<proteinExistence type="inferred from homology"/>
<evidence type="ECO:0000259" key="5">
    <source>
        <dbReference type="Pfam" id="PF00135"/>
    </source>
</evidence>
<dbReference type="OrthoDB" id="408631at2759"/>
<dbReference type="InterPro" id="IPR050309">
    <property type="entry name" value="Type-B_Carboxylest/Lipase"/>
</dbReference>
<dbReference type="PANTHER" id="PTHR11559">
    <property type="entry name" value="CARBOXYLESTERASE"/>
    <property type="match status" value="1"/>
</dbReference>
<dbReference type="PROSITE" id="PS01173">
    <property type="entry name" value="LIPASE_GDXG_HIS"/>
    <property type="match status" value="1"/>
</dbReference>
<feature type="chain" id="PRO_5007248967" evidence="4">
    <location>
        <begin position="24"/>
        <end position="1071"/>
    </location>
</feature>
<keyword evidence="3 6" id="KW-0378">Hydrolase</keyword>
<name>A0A0H2RVI6_9AGAM</name>
<comment type="similarity">
    <text evidence="2">Belongs to the 'GDXG' lipolytic enzyme family.</text>
</comment>
<protein>
    <submittedName>
        <fullName evidence="6">Alpha/beta-hydrolase</fullName>
    </submittedName>
</protein>
<dbReference type="STRING" id="27342.A0A0H2RVI6"/>
<dbReference type="InterPro" id="IPR019826">
    <property type="entry name" value="Carboxylesterase_B_AS"/>
</dbReference>
<keyword evidence="4" id="KW-0732">Signal</keyword>
<dbReference type="SUPFAM" id="SSF53474">
    <property type="entry name" value="alpha/beta-Hydrolases"/>
    <property type="match status" value="2"/>
</dbReference>
<dbReference type="EMBL" id="KQ085960">
    <property type="protein sequence ID" value="KLO13408.1"/>
    <property type="molecule type" value="Genomic_DNA"/>
</dbReference>
<keyword evidence="7" id="KW-1185">Reference proteome</keyword>
<dbReference type="Pfam" id="PF00135">
    <property type="entry name" value="COesterase"/>
    <property type="match status" value="2"/>
</dbReference>
<dbReference type="ESTHER" id="9homo-a0a0h2rvi6.2">
    <property type="family name" value="Fungal_carboxylesterase_lipase"/>
</dbReference>
<dbReference type="PROSITE" id="PS00122">
    <property type="entry name" value="CARBOXYLESTERASE_B_1"/>
    <property type="match status" value="2"/>
</dbReference>
<dbReference type="InterPro" id="IPR002018">
    <property type="entry name" value="CarbesteraseB"/>
</dbReference>